<keyword evidence="2" id="KW-1185">Reference proteome</keyword>
<dbReference type="EMBL" id="BMAV01024927">
    <property type="protein sequence ID" value="GFS37168.1"/>
    <property type="molecule type" value="Genomic_DNA"/>
</dbReference>
<dbReference type="AlphaFoldDB" id="A0A8X6KBB1"/>
<name>A0A8X6KBB1_9ARAC</name>
<proteinExistence type="predicted"/>
<comment type="caution">
    <text evidence="1">The sequence shown here is derived from an EMBL/GenBank/DDBJ whole genome shotgun (WGS) entry which is preliminary data.</text>
</comment>
<evidence type="ECO:0000313" key="2">
    <source>
        <dbReference type="Proteomes" id="UP000886998"/>
    </source>
</evidence>
<accession>A0A8X6KBB1</accession>
<reference evidence="1" key="1">
    <citation type="submission" date="2020-08" db="EMBL/GenBank/DDBJ databases">
        <title>Multicomponent nature underlies the extraordinary mechanical properties of spider dragline silk.</title>
        <authorList>
            <person name="Kono N."/>
            <person name="Nakamura H."/>
            <person name="Mori M."/>
            <person name="Yoshida Y."/>
            <person name="Ohtoshi R."/>
            <person name="Malay A.D."/>
            <person name="Moran D.A.P."/>
            <person name="Tomita M."/>
            <person name="Numata K."/>
            <person name="Arakawa K."/>
        </authorList>
    </citation>
    <scope>NUCLEOTIDE SEQUENCE</scope>
</reference>
<dbReference type="OrthoDB" id="10308253at2759"/>
<sequence>MKSSSQEIVSDLDSLTVGEGPHFEIVFGKGRLSLAADDANSRRVEEGVVVRRLERLFFGMLVHLLSESRVFFERLKNKPAGVRRVQPARFCSFHFLP</sequence>
<evidence type="ECO:0000313" key="1">
    <source>
        <dbReference type="EMBL" id="GFS37168.1"/>
    </source>
</evidence>
<gene>
    <name evidence="1" type="ORF">TNIN_234661</name>
</gene>
<organism evidence="1 2">
    <name type="scientific">Trichonephila inaurata madagascariensis</name>
    <dbReference type="NCBI Taxonomy" id="2747483"/>
    <lineage>
        <taxon>Eukaryota</taxon>
        <taxon>Metazoa</taxon>
        <taxon>Ecdysozoa</taxon>
        <taxon>Arthropoda</taxon>
        <taxon>Chelicerata</taxon>
        <taxon>Arachnida</taxon>
        <taxon>Araneae</taxon>
        <taxon>Araneomorphae</taxon>
        <taxon>Entelegynae</taxon>
        <taxon>Araneoidea</taxon>
        <taxon>Nephilidae</taxon>
        <taxon>Trichonephila</taxon>
        <taxon>Trichonephila inaurata</taxon>
    </lineage>
</organism>
<protein>
    <submittedName>
        <fullName evidence="1">Uncharacterized protein</fullName>
    </submittedName>
</protein>
<dbReference type="Proteomes" id="UP000886998">
    <property type="component" value="Unassembled WGS sequence"/>
</dbReference>